<feature type="domain" description="Csf1 C-terminal region" evidence="4">
    <location>
        <begin position="2356"/>
        <end position="2978"/>
    </location>
</feature>
<comment type="caution">
    <text evidence="5">The sequence shown here is derived from an EMBL/GenBank/DDBJ whole genome shotgun (WGS) entry which is preliminary data.</text>
</comment>
<dbReference type="EMBL" id="SWFT01000059">
    <property type="protein sequence ID" value="KAA8904370.1"/>
    <property type="molecule type" value="Genomic_DNA"/>
</dbReference>
<dbReference type="GO" id="GO:0006113">
    <property type="term" value="P:fermentation"/>
    <property type="evidence" value="ECO:0007669"/>
    <property type="project" value="InterPro"/>
</dbReference>
<feature type="compositionally biased region" description="Basic and acidic residues" evidence="1">
    <location>
        <begin position="183"/>
        <end position="197"/>
    </location>
</feature>
<dbReference type="RefSeq" id="XP_034013276.1">
    <property type="nucleotide sequence ID" value="XM_034154549.1"/>
</dbReference>
<dbReference type="InterPro" id="IPR048636">
    <property type="entry name" value="Csf1_N"/>
</dbReference>
<keyword evidence="6" id="KW-1185">Reference proteome</keyword>
<feature type="domain" description="Csf1 N-terminal" evidence="3">
    <location>
        <begin position="34"/>
        <end position="781"/>
    </location>
</feature>
<gene>
    <name evidence="5" type="ORF">DIURU_001951</name>
</gene>
<feature type="region of interest" description="Disordered" evidence="1">
    <location>
        <begin position="1709"/>
        <end position="1728"/>
    </location>
</feature>
<dbReference type="Proteomes" id="UP000449547">
    <property type="component" value="Unassembled WGS sequence"/>
</dbReference>
<feature type="compositionally biased region" description="Polar residues" evidence="1">
    <location>
        <begin position="1102"/>
        <end position="1125"/>
    </location>
</feature>
<feature type="compositionally biased region" description="Pro residues" evidence="1">
    <location>
        <begin position="2298"/>
        <end position="2307"/>
    </location>
</feature>
<protein>
    <recommendedName>
        <fullName evidence="7">Protein CSF1</fullName>
    </recommendedName>
</protein>
<feature type="domain" description="Csf1 N-terminal" evidence="3">
    <location>
        <begin position="804"/>
        <end position="1098"/>
    </location>
</feature>
<feature type="compositionally biased region" description="Low complexity" evidence="1">
    <location>
        <begin position="1717"/>
        <end position="1728"/>
    </location>
</feature>
<dbReference type="Pfam" id="PF25038">
    <property type="entry name" value="Csf1_C"/>
    <property type="match status" value="2"/>
</dbReference>
<feature type="region of interest" description="Disordered" evidence="1">
    <location>
        <begin position="2291"/>
        <end position="2331"/>
    </location>
</feature>
<accession>A0A642URX6</accession>
<feature type="domain" description="Csf1 C-terminal region" evidence="4">
    <location>
        <begin position="1898"/>
        <end position="2300"/>
    </location>
</feature>
<feature type="region of interest" description="Disordered" evidence="1">
    <location>
        <begin position="2174"/>
        <end position="2195"/>
    </location>
</feature>
<evidence type="ECO:0000256" key="1">
    <source>
        <dbReference type="SAM" id="MobiDB-lite"/>
    </source>
</evidence>
<evidence type="ECO:0000313" key="5">
    <source>
        <dbReference type="EMBL" id="KAA8904370.1"/>
    </source>
</evidence>
<dbReference type="InterPro" id="IPR029636">
    <property type="entry name" value="Csf1"/>
</dbReference>
<dbReference type="OrthoDB" id="10051416at2759"/>
<proteinExistence type="predicted"/>
<reference evidence="5 6" key="1">
    <citation type="submission" date="2019-07" db="EMBL/GenBank/DDBJ databases">
        <title>Genome assembly of two rare yeast pathogens: Diutina rugosa and Trichomonascus ciferrii.</title>
        <authorList>
            <person name="Mixao V."/>
            <person name="Saus E."/>
            <person name="Hansen A."/>
            <person name="Lass-Flor C."/>
            <person name="Gabaldon T."/>
        </authorList>
    </citation>
    <scope>NUCLEOTIDE SEQUENCE [LARGE SCALE GENOMIC DNA]</scope>
    <source>
        <strain evidence="5 6">CBS 613</strain>
    </source>
</reference>
<evidence type="ECO:0008006" key="7">
    <source>
        <dbReference type="Google" id="ProtNLM"/>
    </source>
</evidence>
<keyword evidence="2" id="KW-1133">Transmembrane helix</keyword>
<dbReference type="InterPro" id="IPR056779">
    <property type="entry name" value="Csf1_C"/>
</dbReference>
<name>A0A642URX6_DIURU</name>
<dbReference type="Pfam" id="PF21678">
    <property type="entry name" value="Csf1_N"/>
    <property type="match status" value="2"/>
</dbReference>
<sequence>MAQSLESAITVHEDRESIWIYLSDWILACILGWFLLFYFDRYVGLFISWLCKLVLWRYYKTRVNVESFKISFLAGRMFAKNVTIINGDRSISLLNINITWRYWLFRRTRVSSYIMGSTIDGESPDAKAAQENESLPTRFMIMVDGLEVFWYNCKYAYDDIAEKLQRGVNGDANTNSAQSSSVDSEKRSSSDTEVRSRRQLSKEKIEFDSSAIKYNQTTLRVLLKIFPVGLIIKRGAIVIGNPTVPTLMCVTYKQAAGILDIAQARSRLDPYRMLNNFNFDKLQLTFKANIGFDKDRFGGSDGDRPTKPPANIYLSQFQRALNKFDLLLSKLDKSRKKKAAPSIEFPQTHQWRGLHRYLDGSDDVFVIDDEEYAKVSTVLDTTSARLSYYYDFCGHQTGNRDWDDPLPEHAVEIEVSGAIIQYGAWADKQRIPLQRMFFPVLARDSPPVPVKWSAGARRQFPGFTASLQVKDELVLRIPTREPNKDKERLHKGHASQADPDQNMRPFGWLELKMGPTSNFGSYTSFVSQNGSFPHRLDGYFCELEVRSSVNHDILFMADSHELNASVGFPLAWNGACDWTYSNVSMGAELYLLREHVFLMADIFSDFASGDPTPYEFLREFTYRFDWKMLNYQLFFNVNDHNIISNPLDRENNTYLAFSGSELLAEITTPLVGPLTKSTTIHYKLSTPSFNLELHTPPWHTTAAFMRESMTVGQSGQFDVGGSYTFFDVIEVNASNYIEIRCHSDDIMLKFYGFVIKYLFLIRENYFGDFVHFKTFEEYLSESPDEPKPTDDDDDIANIDYWKILKTDNDVDVFFTFQVRRGIIILPAHVYNSSHHVSLMFDTLDVDIRFTNYYMDLEADFSPVFCRLANMPFESFERYFKTMSNRASQGVIDGLGIHAHRMFGIPPAEITYNAKWDFEAGQITIDSDPNFMKQLIHAIKCTAFGFSDMENSLNIPEPPVYDAFSITFQCPVLKVGLKVSQGGRLVTTVKRLLVSYNDYPNNRYSGRVTVLAPVIDLEVYNPANFVVGAITTSLTLNNFVIKHNGAKRWQLQQRHIQKNDAPFHRDPFLLAPQYRDKQYQIAQGCFATSLTLPDAHAPLRCGQNDSNSSHGSLVNSETTSLSSSEDPTIWPTANYDEEEFTPEEPTEAEFEYDNIVVEVGNVDGFFGLVAANIVVDVADSWSAMRLESIMDELQIKVVSSLKRLMNELKAIINARVVASKVNLLYGDFAVKDTTKVNRDLAIAQISIDELSVAVSSRQEKEAGQHLVERVEHMSAAGHVKRVSINVFEKSQKFFDCLVEDIEMWMTQSTGSEPVISAHVENVAMMLEDSHWLYLINLLEDTKARVKPLQSRLNVLSEKNHDMLAKFVYLLTKVSTDYEIDHDPGVLTKPAYVLRSRPEHVRFFDGWKLTARIRHLLDSLPVEWRYQPDMFSEPLPANAYEFVTNVFSRWRSWEADDDQRKFFFDFVFNREIKQPESGLFFEVKLSGMSAQLQRALEFDFVAIENLTTVMKQQEVYQAPLNKFGVDLLDEATTFDVVLNIGSVKGKMSSIVLNLLQSQLKSNRSTERDQKQEPEVDHAKILSPSSSKSQNIFVSAVVGIDYSLNINLPLTSIDISGDVNSDIEVLRLETIPLLASVAMQGNLDVGIFADDHQFAHLRFAESEVVGGLCGDDVKVVEILVEKIKLQGGLEVQQVKMVLDDVSYLRSIFESGQDPDDVGKQSEVSSEQSQRETQSISEIHILKSLGDISLSISVSQFVAEPQLDPLFGTIIVRGIEADVSILPELLSVKASMIDMRTQIKLRNVQVLFVEVSGSNFVSEIIPLGNVLTDIMANARLQTRECRVEIPQLVNALKAFIVNSPILESKASELKELFPTAEKSTGKEISEPKQSKKIQLPLFKISVICTLVSISTMVNDSKVSFELHDNKIAALNVEHMEHGIGEVPIFGEAVVNSTRLVLDNRAVNVNQSNVLDVNLNMRVFNHLDDNSQAIQLKSQWCRVCLTSTSLTKLLTCADVAMAVWSTKPPRQAPTISANTEHASSGHSIFAHFSSIQILAYNFCLGWLFTNSRKDYPGVNMGAERFFAILDREMGKFTLLHAYISVANGNRASNFFSTGSEVSSLNRAFLPRMQVIYSIEEDADGKDMRVMVMGDAVDIKYLSNSIVILEQALESSSEVENYLSSRKKRTAHAAHPEPIPGPAHSHKPMFKQVEVTANFEGSKILLYRIEDCEPESPGSLYLSSPSVRVAMLYKHLENASKSHELKLDVFTSSSSNILHSQCVPILSDIVSGIRRMMRKQNPSLMPQSPRPDSPPITPHVTPRQPASETFDSFSPPPSGATHLRRVVSQKSEAPSPAPPQKQDGIMNFLSQLDLHVGLRIQSQRLTLSCEPTVKVAAEVGMEGIHFQVNSGIKDGISMLVSSLLVEDVSASLQHVYSREISARVGVRAFTWSSVLELGETASILSSGNLTDVDGYVNVKQISDVELFKDIWFPRDWDTSDDDNVSVAVTPKMSHRFEEVSTTNAFPWVLTLVLTNLKVSVDFGSKLGDFSLVVNQGWVVSRKSVDWTQDLKAGVDEISLTSVGRLGCVFRVEELSIHTSISWKLEDEIVEVPLVSASAGVRHVGAKLSFDDHIFAMAVFEDLLIDVFNQKSEVTISKDHLSVQIVCHSAEIFVTTLTAASFMDIHNTVDRMMQEKRTNYKETLRDGVKSGNGTKKSSVPQSAILQTVKKLESFIQIVVGHLVIYVFPSSFEDSKVLMVKLDKSRAQFSQNEYQAGTTDELELKFNDLRISLSKIPPSSNEFVQVCTVLEFSEVAHKASGGGIFAFPSFRVSMRSFQKYDDNVVEYLYQSSFGGTVDIKWNLGSVNFIREMYMIHKRALDSRRGLVDGAGLSTRPFPESPSSVNKEIENAIDSSITKVERSSQFIYKPLAPPIIEAPQLKELGNATPPLEWFGLHRNNFPDVTHQVVIVGLQRVTHEVESQYTKLLGKA</sequence>
<feature type="region of interest" description="Disordered" evidence="1">
    <location>
        <begin position="171"/>
        <end position="197"/>
    </location>
</feature>
<dbReference type="PANTHER" id="PTHR32085:SF3">
    <property type="entry name" value="PROTEIN CSF1"/>
    <property type="match status" value="1"/>
</dbReference>
<dbReference type="GO" id="GO:0016020">
    <property type="term" value="C:membrane"/>
    <property type="evidence" value="ECO:0007669"/>
    <property type="project" value="InterPro"/>
</dbReference>
<feature type="transmembrane region" description="Helical" evidence="2">
    <location>
        <begin position="18"/>
        <end position="37"/>
    </location>
</feature>
<evidence type="ECO:0000259" key="3">
    <source>
        <dbReference type="Pfam" id="PF21678"/>
    </source>
</evidence>
<evidence type="ECO:0000256" key="2">
    <source>
        <dbReference type="SAM" id="Phobius"/>
    </source>
</evidence>
<dbReference type="OMA" id="YGLEWFI"/>
<dbReference type="PANTHER" id="PTHR32085">
    <property type="entry name" value="PROTEIN CSF1"/>
    <property type="match status" value="1"/>
</dbReference>
<feature type="region of interest" description="Disordered" evidence="1">
    <location>
        <begin position="480"/>
        <end position="500"/>
    </location>
</feature>
<keyword evidence="2" id="KW-0812">Transmembrane</keyword>
<evidence type="ECO:0000313" key="6">
    <source>
        <dbReference type="Proteomes" id="UP000449547"/>
    </source>
</evidence>
<dbReference type="GeneID" id="54780602"/>
<feature type="region of interest" description="Disordered" evidence="1">
    <location>
        <begin position="1101"/>
        <end position="1127"/>
    </location>
</feature>
<dbReference type="VEuPathDB" id="FungiDB:DIURU_001951"/>
<keyword evidence="2" id="KW-0472">Membrane</keyword>
<organism evidence="5 6">
    <name type="scientific">Diutina rugosa</name>
    <name type="common">Yeast</name>
    <name type="synonym">Candida rugosa</name>
    <dbReference type="NCBI Taxonomy" id="5481"/>
    <lineage>
        <taxon>Eukaryota</taxon>
        <taxon>Fungi</taxon>
        <taxon>Dikarya</taxon>
        <taxon>Ascomycota</taxon>
        <taxon>Saccharomycotina</taxon>
        <taxon>Pichiomycetes</taxon>
        <taxon>Debaryomycetaceae</taxon>
        <taxon>Diutina</taxon>
    </lineage>
</organism>
<evidence type="ECO:0000259" key="4">
    <source>
        <dbReference type="Pfam" id="PF25038"/>
    </source>
</evidence>